<dbReference type="EMBL" id="LCGH01000008">
    <property type="protein sequence ID" value="KKT11290.1"/>
    <property type="molecule type" value="Genomic_DNA"/>
</dbReference>
<keyword evidence="4" id="KW-0677">Repeat</keyword>
<dbReference type="InterPro" id="IPR000884">
    <property type="entry name" value="TSP1_rpt"/>
</dbReference>
<protein>
    <submittedName>
        <fullName evidence="6">Hemicentin-1</fullName>
    </submittedName>
</protein>
<dbReference type="FunFam" id="2.20.100.10:FF:000001">
    <property type="entry name" value="semaphorin-5A isoform X1"/>
    <property type="match status" value="1"/>
</dbReference>
<dbReference type="SUPFAM" id="SSF82895">
    <property type="entry name" value="TSP-1 type 1 repeat"/>
    <property type="match status" value="1"/>
</dbReference>
<comment type="subcellular location">
    <subcellularLocation>
        <location evidence="1">Secreted</location>
    </subcellularLocation>
</comment>
<evidence type="ECO:0000256" key="1">
    <source>
        <dbReference type="ARBA" id="ARBA00004613"/>
    </source>
</evidence>
<sequence>MIKKFSGRYVSLLILFSILGLVFFVQGVYASYWCGNLHECTDPELSMNYYFDNPDNPQTLTLYGGYSGGTDQAICPIDGPFDTSYAYTLGGPVTYSISPGGLEDNLYSLPSPGHDGLCGDFQEWTYTISQIVNVSGLSAGNYTARVNAINSNDQESTENVSFTVNRPSSSVNGGWSAWSSCSVSCGGGTQTRTCTNPAPAYGGADCVGSSSQSCNTQPCVVPVNGSCSPTHYNCTAGTSVNHGADSTQWTWNCNGSNGGTTASCSEDKGSETSPSGALSATSCEIAAGSSTCNSFVTWGTQNL</sequence>
<keyword evidence="3" id="KW-0732">Signal</keyword>
<dbReference type="Gene3D" id="2.20.100.10">
    <property type="entry name" value="Thrombospondin type-1 (TSP1) repeat"/>
    <property type="match status" value="1"/>
</dbReference>
<keyword evidence="5" id="KW-1015">Disulfide bond</keyword>
<dbReference type="AlphaFoldDB" id="A0A0G1EMT4"/>
<keyword evidence="2" id="KW-0964">Secreted</keyword>
<dbReference type="PANTHER" id="PTHR22906:SF43">
    <property type="entry name" value="PROPERDIN"/>
    <property type="match status" value="1"/>
</dbReference>
<evidence type="ECO:0000313" key="7">
    <source>
        <dbReference type="Proteomes" id="UP000033907"/>
    </source>
</evidence>
<evidence type="ECO:0000313" key="6">
    <source>
        <dbReference type="EMBL" id="KKT11290.1"/>
    </source>
</evidence>
<dbReference type="PANTHER" id="PTHR22906">
    <property type="entry name" value="PROPERDIN"/>
    <property type="match status" value="1"/>
</dbReference>
<evidence type="ECO:0000256" key="2">
    <source>
        <dbReference type="ARBA" id="ARBA00022525"/>
    </source>
</evidence>
<evidence type="ECO:0000256" key="5">
    <source>
        <dbReference type="ARBA" id="ARBA00023157"/>
    </source>
</evidence>
<dbReference type="SMART" id="SM00209">
    <property type="entry name" value="TSP1"/>
    <property type="match status" value="1"/>
</dbReference>
<name>A0A0G1EMT4_9BACT</name>
<proteinExistence type="predicted"/>
<dbReference type="InterPro" id="IPR036383">
    <property type="entry name" value="TSP1_rpt_sf"/>
</dbReference>
<evidence type="ECO:0000256" key="3">
    <source>
        <dbReference type="ARBA" id="ARBA00022729"/>
    </source>
</evidence>
<comment type="caution">
    <text evidence="6">The sequence shown here is derived from an EMBL/GenBank/DDBJ whole genome shotgun (WGS) entry which is preliminary data.</text>
</comment>
<gene>
    <name evidence="6" type="ORF">UV91_C0008G0019</name>
</gene>
<dbReference type="InterPro" id="IPR052065">
    <property type="entry name" value="Compl_asym_regulator"/>
</dbReference>
<evidence type="ECO:0000256" key="4">
    <source>
        <dbReference type="ARBA" id="ARBA00022737"/>
    </source>
</evidence>
<organism evidence="6 7">
    <name type="scientific">Candidatus Nomurabacteria bacterium GW2011_GWF2_43_24</name>
    <dbReference type="NCBI Taxonomy" id="1618778"/>
    <lineage>
        <taxon>Bacteria</taxon>
        <taxon>Candidatus Nomuraibacteriota</taxon>
    </lineage>
</organism>
<dbReference type="Pfam" id="PF00090">
    <property type="entry name" value="TSP_1"/>
    <property type="match status" value="1"/>
</dbReference>
<feature type="non-terminal residue" evidence="6">
    <location>
        <position position="303"/>
    </location>
</feature>
<dbReference type="Proteomes" id="UP000033907">
    <property type="component" value="Unassembled WGS sequence"/>
</dbReference>
<dbReference type="PROSITE" id="PS50092">
    <property type="entry name" value="TSP1"/>
    <property type="match status" value="1"/>
</dbReference>
<reference evidence="6 7" key="1">
    <citation type="journal article" date="2015" name="Nature">
        <title>rRNA introns, odd ribosomes, and small enigmatic genomes across a large radiation of phyla.</title>
        <authorList>
            <person name="Brown C.T."/>
            <person name="Hug L.A."/>
            <person name="Thomas B.C."/>
            <person name="Sharon I."/>
            <person name="Castelle C.J."/>
            <person name="Singh A."/>
            <person name="Wilkins M.J."/>
            <person name="Williams K.H."/>
            <person name="Banfield J.F."/>
        </authorList>
    </citation>
    <scope>NUCLEOTIDE SEQUENCE [LARGE SCALE GENOMIC DNA]</scope>
</reference>
<accession>A0A0G1EMT4</accession>